<protein>
    <submittedName>
        <fullName evidence="6">Citrate lyase subunit beta</fullName>
    </submittedName>
</protein>
<dbReference type="PANTHER" id="PTHR32308">
    <property type="entry name" value="LYASE BETA SUBUNIT, PUTATIVE (AFU_ORTHOLOGUE AFUA_4G13030)-RELATED"/>
    <property type="match status" value="1"/>
</dbReference>
<dbReference type="InterPro" id="IPR011206">
    <property type="entry name" value="Citrate_lyase_beta/mcl1/mcl2"/>
</dbReference>
<dbReference type="InterPro" id="IPR015813">
    <property type="entry name" value="Pyrv/PenolPyrv_kinase-like_dom"/>
</dbReference>
<dbReference type="SUPFAM" id="SSF51621">
    <property type="entry name" value="Phosphoenolpyruvate/pyruvate domain"/>
    <property type="match status" value="1"/>
</dbReference>
<dbReference type="Gene3D" id="3.20.20.60">
    <property type="entry name" value="Phosphoenolpyruvate-binding domains"/>
    <property type="match status" value="1"/>
</dbReference>
<dbReference type="PIRSF" id="PIRSF015582">
    <property type="entry name" value="Cit_lyase_B"/>
    <property type="match status" value="1"/>
</dbReference>
<dbReference type="GO" id="GO:0016829">
    <property type="term" value="F:lyase activity"/>
    <property type="evidence" value="ECO:0007669"/>
    <property type="project" value="UniProtKB-KW"/>
</dbReference>
<evidence type="ECO:0000256" key="4">
    <source>
        <dbReference type="ARBA" id="ARBA00022842"/>
    </source>
</evidence>
<keyword evidence="6" id="KW-0456">Lyase</keyword>
<dbReference type="InterPro" id="IPR005000">
    <property type="entry name" value="Aldolase/citrate-lyase_domain"/>
</dbReference>
<feature type="domain" description="HpcH/HpaI aldolase/citrate lyase" evidence="5">
    <location>
        <begin position="10"/>
        <end position="226"/>
    </location>
</feature>
<keyword evidence="4" id="KW-0460">Magnesium</keyword>
<dbReference type="EMBL" id="BPFZ01000002">
    <property type="protein sequence ID" value="GIU66400.1"/>
    <property type="molecule type" value="Genomic_DNA"/>
</dbReference>
<evidence type="ECO:0000313" key="6">
    <source>
        <dbReference type="EMBL" id="GIU66400.1"/>
    </source>
</evidence>
<proteinExistence type="inferred from homology"/>
<evidence type="ECO:0000259" key="5">
    <source>
        <dbReference type="Pfam" id="PF03328"/>
    </source>
</evidence>
<reference evidence="6" key="1">
    <citation type="submission" date="2021-05" db="EMBL/GenBank/DDBJ databases">
        <authorList>
            <person name="Tanabe Y."/>
        </authorList>
    </citation>
    <scope>NUCLEOTIDE SEQUENCE</scope>
    <source>
        <strain evidence="6">BOTRYCO-1</strain>
    </source>
</reference>
<organism evidence="6 7">
    <name type="scientific">Candidatus Phycosocius spiralis</name>
    <dbReference type="NCBI Taxonomy" id="2815099"/>
    <lineage>
        <taxon>Bacteria</taxon>
        <taxon>Pseudomonadati</taxon>
        <taxon>Pseudomonadota</taxon>
        <taxon>Alphaproteobacteria</taxon>
        <taxon>Caulobacterales</taxon>
        <taxon>Caulobacterales incertae sedis</taxon>
        <taxon>Candidatus Phycosocius</taxon>
    </lineage>
</organism>
<name>A0ABQ4PTT7_9PROT</name>
<dbReference type="RefSeq" id="WP_284358924.1">
    <property type="nucleotide sequence ID" value="NZ_BPFZ01000002.1"/>
</dbReference>
<evidence type="ECO:0000256" key="2">
    <source>
        <dbReference type="ARBA" id="ARBA00005568"/>
    </source>
</evidence>
<accession>A0ABQ4PTT7</accession>
<reference evidence="6" key="2">
    <citation type="journal article" date="2023" name="ISME Commun">
        <title>Characterization of a bloom-associated alphaproteobacterial lineage, 'Candidatus Phycosocius': insights into freshwater algal-bacterial interactions.</title>
        <authorList>
            <person name="Tanabe Y."/>
            <person name="Yamaguchi H."/>
            <person name="Yoshida M."/>
            <person name="Kai A."/>
            <person name="Okazaki Y."/>
        </authorList>
    </citation>
    <scope>NUCLEOTIDE SEQUENCE</scope>
    <source>
        <strain evidence="6">BOTRYCO-1</strain>
    </source>
</reference>
<dbReference type="Pfam" id="PF03328">
    <property type="entry name" value="HpcH_HpaI"/>
    <property type="match status" value="1"/>
</dbReference>
<comment type="caution">
    <text evidence="6">The sequence shown here is derived from an EMBL/GenBank/DDBJ whole genome shotgun (WGS) entry which is preliminary data.</text>
</comment>
<evidence type="ECO:0000256" key="3">
    <source>
        <dbReference type="ARBA" id="ARBA00022723"/>
    </source>
</evidence>
<sequence>MTLITARPRRSILYMPGTNAKALERAKTLPTDGVILDLEDAVAPEAKEEARVAVARMVKAGGYGNREVIIRVNALNSPWGPADLEAAIEAGPDAILFPKLSTSLEVIAAHEAMEALGARPSMNLWAMIETPRAILEIASIASASTDTRLSTFVMGTNDLAKETRARLTPDRTAFHYALSASVTAARLYGLTIIDGVYNDISNVEGFAEMCWQGLNFGFDGKTLIHPSQLETCNTIFAPSAEEVAHARAVIAAFADPANAGKGVLKVDGKMTELLHLEMAQRTFAIAEAIHTRALDGES</sequence>
<dbReference type="PANTHER" id="PTHR32308:SF10">
    <property type="entry name" value="CITRATE LYASE SUBUNIT BETA"/>
    <property type="match status" value="1"/>
</dbReference>
<comment type="cofactor">
    <cofactor evidence="1">
        <name>Mg(2+)</name>
        <dbReference type="ChEBI" id="CHEBI:18420"/>
    </cofactor>
</comment>
<evidence type="ECO:0000313" key="7">
    <source>
        <dbReference type="Proteomes" id="UP001161064"/>
    </source>
</evidence>
<keyword evidence="7" id="KW-1185">Reference proteome</keyword>
<evidence type="ECO:0000256" key="1">
    <source>
        <dbReference type="ARBA" id="ARBA00001946"/>
    </source>
</evidence>
<gene>
    <name evidence="6" type="ORF">PsB1_0554</name>
</gene>
<comment type="similarity">
    <text evidence="2">Belongs to the HpcH/HpaI aldolase family.</text>
</comment>
<keyword evidence="3" id="KW-0479">Metal-binding</keyword>
<dbReference type="Proteomes" id="UP001161064">
    <property type="component" value="Unassembled WGS sequence"/>
</dbReference>
<dbReference type="InterPro" id="IPR040442">
    <property type="entry name" value="Pyrv_kinase-like_dom_sf"/>
</dbReference>